<dbReference type="AlphaFoldDB" id="A0A7X2TJL7"/>
<dbReference type="InterPro" id="IPR025334">
    <property type="entry name" value="DUF4240"/>
</dbReference>
<evidence type="ECO:0000259" key="1">
    <source>
        <dbReference type="Pfam" id="PF14024"/>
    </source>
</evidence>
<dbReference type="Proteomes" id="UP000440513">
    <property type="component" value="Unassembled WGS sequence"/>
</dbReference>
<protein>
    <submittedName>
        <fullName evidence="2">DUF4240 domain-containing protein</fullName>
    </submittedName>
</protein>
<comment type="caution">
    <text evidence="2">The sequence shown here is derived from an EMBL/GenBank/DDBJ whole genome shotgun (WGS) entry which is preliminary data.</text>
</comment>
<dbReference type="RefSeq" id="WP_154431312.1">
    <property type="nucleotide sequence ID" value="NZ_VUMS01000002.1"/>
</dbReference>
<name>A0A7X2TJL7_9FIRM</name>
<evidence type="ECO:0000313" key="3">
    <source>
        <dbReference type="Proteomes" id="UP000440513"/>
    </source>
</evidence>
<organism evidence="2 3">
    <name type="scientific">Oliverpabstia intestinalis</name>
    <dbReference type="NCBI Taxonomy" id="2606633"/>
    <lineage>
        <taxon>Bacteria</taxon>
        <taxon>Bacillati</taxon>
        <taxon>Bacillota</taxon>
        <taxon>Clostridia</taxon>
        <taxon>Lachnospirales</taxon>
        <taxon>Lachnospiraceae</taxon>
        <taxon>Oliverpabstia</taxon>
    </lineage>
</organism>
<keyword evidence="3" id="KW-1185">Reference proteome</keyword>
<reference evidence="2 3" key="1">
    <citation type="submission" date="2019-08" db="EMBL/GenBank/DDBJ databases">
        <title>In-depth cultivation of the pig gut microbiome towards novel bacterial diversity and tailored functional studies.</title>
        <authorList>
            <person name="Wylensek D."/>
            <person name="Hitch T.C.A."/>
            <person name="Clavel T."/>
        </authorList>
    </citation>
    <scope>NUCLEOTIDE SEQUENCE [LARGE SCALE GENOMIC DNA]</scope>
    <source>
        <strain evidence="2 3">BSM-380-WT-5A</strain>
    </source>
</reference>
<gene>
    <name evidence="2" type="ORF">FYJ57_01830</name>
</gene>
<dbReference type="EMBL" id="VUMS01000002">
    <property type="protein sequence ID" value="MST65498.1"/>
    <property type="molecule type" value="Genomic_DNA"/>
</dbReference>
<accession>A0A7X2TJL7</accession>
<proteinExistence type="predicted"/>
<feature type="domain" description="DUF4240" evidence="1">
    <location>
        <begin position="9"/>
        <end position="131"/>
    </location>
</feature>
<dbReference type="Pfam" id="PF14024">
    <property type="entry name" value="DUF4240"/>
    <property type="match status" value="1"/>
</dbReference>
<evidence type="ECO:0000313" key="2">
    <source>
        <dbReference type="EMBL" id="MST65498.1"/>
    </source>
</evidence>
<sequence length="244" mass="27783">MSSGITEINKETFWQFIEEMRKQCGQDMKASISWIKKELLSIPSEQSLQFHAIMHGYQDAANKYGLWTAATLIKEYGCSDDGFIDFRAWLIAQGKNVYMAALENPDSLAKVEKNGDCVFESLNYVGDEAYHELTGRSAYEDCTPEMEERVLEEISGEIKYHPLIEYPLQPPDVVTVYPEIGDMIMKTHGIRFFSKDSSIWNTSLPELKAMVEKGAAEVRKLKKVKQKIGINPKSETIHPDSDNR</sequence>